<evidence type="ECO:0000313" key="2">
    <source>
        <dbReference type="Proteomes" id="UP000051530"/>
    </source>
</evidence>
<reference evidence="1 2" key="1">
    <citation type="submission" date="2015-07" db="EMBL/GenBank/DDBJ databases">
        <title>The genome of Pseudoloma neurophilia, a relevant intracellular parasite of the zebrafish.</title>
        <authorList>
            <person name="Ndikumana S."/>
            <person name="Pelin A."/>
            <person name="Sanders J."/>
            <person name="Corradi N."/>
        </authorList>
    </citation>
    <scope>NUCLEOTIDE SEQUENCE [LARGE SCALE GENOMIC DNA]</scope>
    <source>
        <strain evidence="1 2">MK1</strain>
    </source>
</reference>
<proteinExistence type="predicted"/>
<gene>
    <name evidence="1" type="ORF">M153_18200012887</name>
</gene>
<sequence>MEENPVSGMTDEEFEKTILSMSSANKYNAIWSEPDAHRLKAAYKMYINRTKTYVKYIDAIRKDIRFCFFGSLTSKQVTSKVWTLTKQQRSLSGNRLDGSLDFLGENYLNFDCEKIALKTIKKIYLERYGIDFGTDSQNRLNLKLKELYSKYVDYDSELMTISHEHESQKQFKYFYEQTESQISVNTMTDTQMRSLIFKSKFLLKELAEKYQLKIKQNNKKKVKKSLCEEEFTSSKNAKKIPYEKGDQKSEKTDNTLTITEEQIDFDIEGLENEYSNITSNHDSKTDLENYNDFINEDQSYYENYDYENYAENGPNVVRNVKRYSINTECDGSSSSINVMSAINHDNDISVVKISSQTPTSYRIHGSHNKLDRYTSSLSILNQLIEKEEGRLAKRSKKKLNDQSKLVLSNKKHPNDITKYKPIKIEAVRINKCHSYKNNKKNINTTPIKTAKIGKEENLSNEAILNMSLSILDKLIKAEEERLKTEPIKLDKMQQKSKKINIQKKKKIKNKFQNFNDLSEDQKNKCLQTIIDNLILSENEKLFKSPKTDVTSNEKVLLSSEIYPNRQFLHQPLKKKKKIPDSSSEKKEVFVDQTIVTEKIKDVIRHRRYFSATDLRYGFSPQTRPSRISIDKILKELTEKKFILAHRKRKGLFKRK</sequence>
<dbReference type="EMBL" id="LGUB01000046">
    <property type="protein sequence ID" value="KRH94650.1"/>
    <property type="molecule type" value="Genomic_DNA"/>
</dbReference>
<dbReference type="AlphaFoldDB" id="A0A0R0LZN6"/>
<keyword evidence="2" id="KW-1185">Reference proteome</keyword>
<name>A0A0R0LZN6_9MICR</name>
<comment type="caution">
    <text evidence="1">The sequence shown here is derived from an EMBL/GenBank/DDBJ whole genome shotgun (WGS) entry which is preliminary data.</text>
</comment>
<organism evidence="1 2">
    <name type="scientific">Pseudoloma neurophilia</name>
    <dbReference type="NCBI Taxonomy" id="146866"/>
    <lineage>
        <taxon>Eukaryota</taxon>
        <taxon>Fungi</taxon>
        <taxon>Fungi incertae sedis</taxon>
        <taxon>Microsporidia</taxon>
        <taxon>Pseudoloma</taxon>
    </lineage>
</organism>
<accession>A0A0R0LZN6</accession>
<protein>
    <submittedName>
        <fullName evidence="1">Uncharacterized protein</fullName>
    </submittedName>
</protein>
<dbReference type="Proteomes" id="UP000051530">
    <property type="component" value="Unassembled WGS sequence"/>
</dbReference>
<evidence type="ECO:0000313" key="1">
    <source>
        <dbReference type="EMBL" id="KRH94650.1"/>
    </source>
</evidence>
<dbReference type="VEuPathDB" id="MicrosporidiaDB:M153_18200012887"/>